<feature type="signal peptide" evidence="1">
    <location>
        <begin position="1"/>
        <end position="16"/>
    </location>
</feature>
<dbReference type="RefSeq" id="WP_281905940.1">
    <property type="nucleotide sequence ID" value="NZ_BSDI01000091.1"/>
</dbReference>
<evidence type="ECO:0000313" key="3">
    <source>
        <dbReference type="Proteomes" id="UP001144280"/>
    </source>
</evidence>
<gene>
    <name evidence="2" type="ORF">Pa4123_88810</name>
</gene>
<comment type="caution">
    <text evidence="2">The sequence shown here is derived from an EMBL/GenBank/DDBJ whole genome shotgun (WGS) entry which is preliminary data.</text>
</comment>
<dbReference type="Proteomes" id="UP001144280">
    <property type="component" value="Unassembled WGS sequence"/>
</dbReference>
<keyword evidence="3" id="KW-1185">Reference proteome</keyword>
<proteinExistence type="predicted"/>
<accession>A0ABQ5RBI3</accession>
<reference evidence="2" key="1">
    <citation type="submission" date="2022-12" db="EMBL/GenBank/DDBJ databases">
        <title>New Phytohabitans aurantiacus sp. RD004123 nov., an actinomycete isolated from soil.</title>
        <authorList>
            <person name="Triningsih D.W."/>
            <person name="Harunari E."/>
            <person name="Igarashi Y."/>
        </authorList>
    </citation>
    <scope>NUCLEOTIDE SEQUENCE</scope>
    <source>
        <strain evidence="2">RD004123</strain>
    </source>
</reference>
<protein>
    <submittedName>
        <fullName evidence="2">Uncharacterized protein</fullName>
    </submittedName>
</protein>
<evidence type="ECO:0000256" key="1">
    <source>
        <dbReference type="SAM" id="SignalP"/>
    </source>
</evidence>
<dbReference type="EMBL" id="BSDI01000091">
    <property type="protein sequence ID" value="GLI03603.1"/>
    <property type="molecule type" value="Genomic_DNA"/>
</dbReference>
<name>A0ABQ5RBI3_9ACTN</name>
<keyword evidence="1" id="KW-0732">Signal</keyword>
<sequence length="153" mass="16388">MSISLILVPLAVAAVAAVNGARSTRDATGQVVCEVRTRMRDERLLAAALEETGAAVTADEREIAAQWAGVRAAFARDTEGVWSAHFTGDVDESRAVEIIRAVDVGYGRQVQRAVLERLRERAPAAGFSLESETITEDAGVRLVFAVGREGIHD</sequence>
<organism evidence="2 3">
    <name type="scientific">Phytohabitans aurantiacus</name>
    <dbReference type="NCBI Taxonomy" id="3016789"/>
    <lineage>
        <taxon>Bacteria</taxon>
        <taxon>Bacillati</taxon>
        <taxon>Actinomycetota</taxon>
        <taxon>Actinomycetes</taxon>
        <taxon>Micromonosporales</taxon>
        <taxon>Micromonosporaceae</taxon>
    </lineage>
</organism>
<feature type="chain" id="PRO_5045166204" evidence="1">
    <location>
        <begin position="17"/>
        <end position="153"/>
    </location>
</feature>
<evidence type="ECO:0000313" key="2">
    <source>
        <dbReference type="EMBL" id="GLI03603.1"/>
    </source>
</evidence>